<name>A0A0J9EPW2_AJEDA</name>
<protein>
    <submittedName>
        <fullName evidence="1">Uncharacterized protein</fullName>
    </submittedName>
</protein>
<organism evidence="1">
    <name type="scientific">Ajellomyces dermatitidis (strain ATCC 18188 / CBS 674.68)</name>
    <name type="common">Blastomyces dermatitidis</name>
    <dbReference type="NCBI Taxonomy" id="653446"/>
    <lineage>
        <taxon>Eukaryota</taxon>
        <taxon>Fungi</taxon>
        <taxon>Dikarya</taxon>
        <taxon>Ascomycota</taxon>
        <taxon>Pezizomycotina</taxon>
        <taxon>Eurotiomycetes</taxon>
        <taxon>Eurotiomycetidae</taxon>
        <taxon>Onygenales</taxon>
        <taxon>Ajellomycetaceae</taxon>
        <taxon>Blastomyces</taxon>
    </lineage>
</organism>
<reference evidence="1" key="1">
    <citation type="submission" date="2010-03" db="EMBL/GenBank/DDBJ databases">
        <title>Annotation of Blastomyces dermatitidis strain ATCC 18188.</title>
        <authorList>
            <consortium name="The Broad Institute Genome Sequencing Platform"/>
            <consortium name="Broad Institute Genome Sequencing Center for Infectious Disease."/>
            <person name="Cuomo C."/>
            <person name="Klein B."/>
            <person name="Sullivan T."/>
            <person name="Heitman J."/>
            <person name="Young S."/>
            <person name="Zeng Q."/>
            <person name="Gargeya S."/>
            <person name="Alvarado L."/>
            <person name="Berlin A.M."/>
            <person name="Chapman S.B."/>
            <person name="Chen Z."/>
            <person name="Freedman E."/>
            <person name="Gellesch M."/>
            <person name="Goldberg J."/>
            <person name="Griggs A."/>
            <person name="Gujja S."/>
            <person name="Heilman E."/>
            <person name="Heiman D."/>
            <person name="Howarth C."/>
            <person name="Mehta T."/>
            <person name="Neiman D."/>
            <person name="Pearson M."/>
            <person name="Roberts A."/>
            <person name="Saif S."/>
            <person name="Shea T."/>
            <person name="Shenoy N."/>
            <person name="Sisk P."/>
            <person name="Stolte C."/>
            <person name="Sykes S."/>
            <person name="White J."/>
            <person name="Yandava C."/>
            <person name="Haas B."/>
            <person name="Nusbaum C."/>
            <person name="Birren B."/>
        </authorList>
    </citation>
    <scope>NUCLEOTIDE SEQUENCE</scope>
    <source>
        <strain evidence="1">ATCC 18188</strain>
    </source>
</reference>
<dbReference type="AlphaFoldDB" id="A0A0J9EPW2"/>
<dbReference type="Proteomes" id="UP000007802">
    <property type="component" value="Unassembled WGS sequence"/>
</dbReference>
<accession>A0A0J9EPW2</accession>
<sequence length="123" mass="13295">MCLNIANPPSHNLYMVTSMILDAQVSVLEPAASALGISLMLQGSQFGQWLTCPRRLVPDITIAELALATSLVGLHLTAFCSWAERHLKVSPRAPEHFWRNAGDSLGIFTLTLGPSPMPGDRAL</sequence>
<evidence type="ECO:0000313" key="1">
    <source>
        <dbReference type="EMBL" id="KMW68046.1"/>
    </source>
</evidence>
<proteinExistence type="predicted"/>
<dbReference type="EMBL" id="GG749446">
    <property type="protein sequence ID" value="KMW68046.1"/>
    <property type="molecule type" value="Genomic_DNA"/>
</dbReference>
<dbReference type="OrthoDB" id="10591912at2759"/>
<gene>
    <name evidence="1" type="ORF">BDDG_12541</name>
</gene>